<dbReference type="OrthoDB" id="2441479at2759"/>
<organism evidence="2 3">
    <name type="scientific">Dissophora globulifera</name>
    <dbReference type="NCBI Taxonomy" id="979702"/>
    <lineage>
        <taxon>Eukaryota</taxon>
        <taxon>Fungi</taxon>
        <taxon>Fungi incertae sedis</taxon>
        <taxon>Mucoromycota</taxon>
        <taxon>Mortierellomycotina</taxon>
        <taxon>Mortierellomycetes</taxon>
        <taxon>Mortierellales</taxon>
        <taxon>Mortierellaceae</taxon>
        <taxon>Dissophora</taxon>
    </lineage>
</organism>
<reference evidence="2" key="1">
    <citation type="journal article" date="2020" name="Fungal Divers.">
        <title>Resolving the Mortierellaceae phylogeny through synthesis of multi-gene phylogenetics and phylogenomics.</title>
        <authorList>
            <person name="Vandepol N."/>
            <person name="Liber J."/>
            <person name="Desiro A."/>
            <person name="Na H."/>
            <person name="Kennedy M."/>
            <person name="Barry K."/>
            <person name="Grigoriev I.V."/>
            <person name="Miller A.N."/>
            <person name="O'Donnell K."/>
            <person name="Stajich J.E."/>
            <person name="Bonito G."/>
        </authorList>
    </citation>
    <scope>NUCLEOTIDE SEQUENCE</scope>
    <source>
        <strain evidence="2">REB-010B</strain>
    </source>
</reference>
<keyword evidence="3" id="KW-1185">Reference proteome</keyword>
<feature type="region of interest" description="Disordered" evidence="1">
    <location>
        <begin position="328"/>
        <end position="401"/>
    </location>
</feature>
<feature type="compositionally biased region" description="Basic and acidic residues" evidence="1">
    <location>
        <begin position="768"/>
        <end position="781"/>
    </location>
</feature>
<feature type="region of interest" description="Disordered" evidence="1">
    <location>
        <begin position="462"/>
        <end position="591"/>
    </location>
</feature>
<gene>
    <name evidence="2" type="ORF">BGZ99_000085</name>
</gene>
<evidence type="ECO:0000256" key="1">
    <source>
        <dbReference type="SAM" id="MobiDB-lite"/>
    </source>
</evidence>
<feature type="compositionally biased region" description="Polar residues" evidence="1">
    <location>
        <begin position="538"/>
        <end position="551"/>
    </location>
</feature>
<feature type="compositionally biased region" description="Low complexity" evidence="1">
    <location>
        <begin position="524"/>
        <end position="537"/>
    </location>
</feature>
<accession>A0A9P6RYX9</accession>
<feature type="region of interest" description="Disordered" evidence="1">
    <location>
        <begin position="698"/>
        <end position="899"/>
    </location>
</feature>
<proteinExistence type="predicted"/>
<feature type="compositionally biased region" description="Polar residues" evidence="1">
    <location>
        <begin position="830"/>
        <end position="843"/>
    </location>
</feature>
<dbReference type="EMBL" id="JAAAIP010000010">
    <property type="protein sequence ID" value="KAG0329856.1"/>
    <property type="molecule type" value="Genomic_DNA"/>
</dbReference>
<evidence type="ECO:0000313" key="3">
    <source>
        <dbReference type="Proteomes" id="UP000738325"/>
    </source>
</evidence>
<name>A0A9P6RYX9_9FUNG</name>
<evidence type="ECO:0000313" key="2">
    <source>
        <dbReference type="EMBL" id="KAG0329856.1"/>
    </source>
</evidence>
<comment type="caution">
    <text evidence="2">The sequence shown here is derived from an EMBL/GenBank/DDBJ whole genome shotgun (WGS) entry which is preliminary data.</text>
</comment>
<feature type="compositionally biased region" description="Polar residues" evidence="1">
    <location>
        <begin position="806"/>
        <end position="817"/>
    </location>
</feature>
<feature type="region of interest" description="Disordered" evidence="1">
    <location>
        <begin position="224"/>
        <end position="270"/>
    </location>
</feature>
<feature type="compositionally biased region" description="Low complexity" evidence="1">
    <location>
        <begin position="567"/>
        <end position="581"/>
    </location>
</feature>
<feature type="compositionally biased region" description="Polar residues" evidence="1">
    <location>
        <begin position="227"/>
        <end position="241"/>
    </location>
</feature>
<sequence length="899" mass="97920">MVDSGDRSLAKRYMFLWFLTLAGLSIEPIADSVVGPWIPMYEGFKIIVAGWLLLAHFSLTKPGTDRDADPGWVTEDHYQHVQYPLVDSNSQPLYLTATPRAASTASTQKHVFQPVDRIATSSASDLDFGRFKRELVRRQTSGSIHSHTDLGFSASVSRVRRPNSTDLYPTTSASALTRARSPANAANGNMLIPSAATAPLTNKMSHSTLEIYKFGVGAESRKRPFSAASSLTQNPRSISRQGSRRGNKMDHLSAADVDPVEPDTSNSRMTKRTRQMLEEEYAGEVAAGRASSRVGVVAGHTPDMTTKRQQQQQQQQQGLLLGTETTATATATGPALRFPRPKPPGRNRKELLPHSAISSSRPKVAAMSTLQRQDTGRSESRLHALPTPLDTHSPRPPLRTEPVSANLESRMKSVRNWLKERKPSMISPPLSAKSEFSNRFTGADNMNDLRAQHNTTATATAINKRKAQRQLPPRMGSKRQAHGGEGYGLEEDGHGRIYPAVGDTVASVPPPHLQRHESSSSQPSRRAALARGSSGSSFLQSPDPQRDQPTSDPFFPPVNWNRFQKRNSSSSNNNTNHNHSSAPPKATASSVSAFPTSAFTFRMKNTPGNSNHNSNNKSVNPFLTSLFSGDSDDNNAIISPLIKLRQSQLKQRQQEDFLGIGRDDSPAASRRFEEEGGLTFNETLEAWQREDDDVLAQNAAREAAETEARGQGLGLGHGRNESSFSSDEGRKSTSLSNNLPSGSSMGVNKHTSSPSLLRTVEFNGQSSRRSEPDLHAKKQDHSSTPLRSHKDVGASHTARAVASPRRTASLQTLSSSFGRGASRLVKSMSYPGSRTAADSTGSGRRQRHPGLYTPSKKKPTFDMASLHMDPPPPQSPHTSTPSGMSRYIQLSALSDSEDV</sequence>
<feature type="compositionally biased region" description="Polar residues" evidence="1">
    <location>
        <begin position="721"/>
        <end position="767"/>
    </location>
</feature>
<protein>
    <submittedName>
        <fullName evidence="2">Uncharacterized protein</fullName>
    </submittedName>
</protein>
<dbReference type="Proteomes" id="UP000738325">
    <property type="component" value="Unassembled WGS sequence"/>
</dbReference>
<dbReference type="AlphaFoldDB" id="A0A9P6RYX9"/>